<dbReference type="SUPFAM" id="SSF47598">
    <property type="entry name" value="Ribbon-helix-helix"/>
    <property type="match status" value="1"/>
</dbReference>
<dbReference type="Proteomes" id="UP000281128">
    <property type="component" value="Unassembled WGS sequence"/>
</dbReference>
<dbReference type="OrthoDB" id="5298181at2"/>
<dbReference type="InterPro" id="IPR010985">
    <property type="entry name" value="Ribbon_hlx_hlx"/>
</dbReference>
<name>A0A3A8AY58_9RHOB</name>
<dbReference type="AlphaFoldDB" id="A0A3A8AY58"/>
<dbReference type="RefSeq" id="WP_121164110.1">
    <property type="nucleotide sequence ID" value="NZ_RAPE01000001.1"/>
</dbReference>
<gene>
    <name evidence="1" type="ORF">D6850_04355</name>
</gene>
<reference evidence="1 2" key="1">
    <citation type="submission" date="2018-09" db="EMBL/GenBank/DDBJ databases">
        <title>Roseovarius spongiae sp. nov., isolated from a marine sponge.</title>
        <authorList>
            <person name="Zhuang L."/>
            <person name="Luo L."/>
        </authorList>
    </citation>
    <scope>NUCLEOTIDE SEQUENCE [LARGE SCALE GENOMIC DNA]</scope>
    <source>
        <strain evidence="1 2">HN-E21</strain>
    </source>
</reference>
<organism evidence="1 2">
    <name type="scientific">Roseovarius spongiae</name>
    <dbReference type="NCBI Taxonomy" id="2320272"/>
    <lineage>
        <taxon>Bacteria</taxon>
        <taxon>Pseudomonadati</taxon>
        <taxon>Pseudomonadota</taxon>
        <taxon>Alphaproteobacteria</taxon>
        <taxon>Rhodobacterales</taxon>
        <taxon>Roseobacteraceae</taxon>
        <taxon>Roseovarius</taxon>
    </lineage>
</organism>
<comment type="caution">
    <text evidence="1">The sequence shown here is derived from an EMBL/GenBank/DDBJ whole genome shotgun (WGS) entry which is preliminary data.</text>
</comment>
<dbReference type="EMBL" id="RAPE01000001">
    <property type="protein sequence ID" value="RKF16776.1"/>
    <property type="molecule type" value="Genomic_DNA"/>
</dbReference>
<evidence type="ECO:0008006" key="3">
    <source>
        <dbReference type="Google" id="ProtNLM"/>
    </source>
</evidence>
<proteinExistence type="predicted"/>
<evidence type="ECO:0000313" key="1">
    <source>
        <dbReference type="EMBL" id="RKF16776.1"/>
    </source>
</evidence>
<dbReference type="GO" id="GO:0006355">
    <property type="term" value="P:regulation of DNA-templated transcription"/>
    <property type="evidence" value="ECO:0007669"/>
    <property type="project" value="InterPro"/>
</dbReference>
<sequence>MTTTQFTMRLDSELKTAIEDEARRQDLSASQIATRAIRSHLDAQVARRQMIEEAITEADKGVLISGEAMTAWIESWDTDNELPVPTPDIGV</sequence>
<protein>
    <recommendedName>
        <fullName evidence="3">Ribbon-helix-helix protein, CopG family</fullName>
    </recommendedName>
</protein>
<keyword evidence="2" id="KW-1185">Reference proteome</keyword>
<evidence type="ECO:0000313" key="2">
    <source>
        <dbReference type="Proteomes" id="UP000281128"/>
    </source>
</evidence>
<accession>A0A3A8AY58</accession>